<dbReference type="AlphaFoldDB" id="A0A7Z8Y9R3"/>
<dbReference type="Pfam" id="PF02699">
    <property type="entry name" value="YajC"/>
    <property type="match status" value="1"/>
</dbReference>
<dbReference type="GO" id="GO:0005886">
    <property type="term" value="C:plasma membrane"/>
    <property type="evidence" value="ECO:0007669"/>
    <property type="project" value="UniProtKB-SubCell"/>
</dbReference>
<proteinExistence type="inferred from homology"/>
<evidence type="ECO:0000313" key="12">
    <source>
        <dbReference type="EMBL" id="VDG76591.1"/>
    </source>
</evidence>
<keyword evidence="3" id="KW-0813">Transport</keyword>
<evidence type="ECO:0000256" key="9">
    <source>
        <dbReference type="ARBA" id="ARBA00023136"/>
    </source>
</evidence>
<sequence length="197" mass="20494">MGPEFIVLLVVMVVMMWFFSRSSKKQREKMENERDSAITIGANVMTSSGFFGTIVSIDGDAITLESPSGDESVWIRKAIMGRAEIPFAPISEAEAAELDKAEAAEAAALNGTEAAEAADEAEGTAAAEASSQAGDTENAELAAKNTAAQSDSAAAGNTADAGNKTENRGSAFESEPQTGFPAGRTAEPKERPGNAWL</sequence>
<dbReference type="Proteomes" id="UP000269974">
    <property type="component" value="Unassembled WGS sequence"/>
</dbReference>
<dbReference type="PANTHER" id="PTHR33909">
    <property type="entry name" value="SEC TRANSLOCON ACCESSORY COMPLEX SUBUNIT YAJC"/>
    <property type="match status" value="1"/>
</dbReference>
<dbReference type="PANTHER" id="PTHR33909:SF1">
    <property type="entry name" value="SEC TRANSLOCON ACCESSORY COMPLEX SUBUNIT YAJC"/>
    <property type="match status" value="1"/>
</dbReference>
<keyword evidence="6" id="KW-0653">Protein transport</keyword>
<evidence type="ECO:0000256" key="11">
    <source>
        <dbReference type="SAM" id="Phobius"/>
    </source>
</evidence>
<dbReference type="RefSeq" id="WP_338067696.1">
    <property type="nucleotide sequence ID" value="NZ_UYIO01000001.1"/>
</dbReference>
<keyword evidence="8" id="KW-0811">Translocation</keyword>
<evidence type="ECO:0000256" key="2">
    <source>
        <dbReference type="ARBA" id="ARBA00006742"/>
    </source>
</evidence>
<dbReference type="SMART" id="SM01323">
    <property type="entry name" value="YajC"/>
    <property type="match status" value="1"/>
</dbReference>
<name>A0A7Z8Y9R3_9ACTO</name>
<evidence type="ECO:0000256" key="4">
    <source>
        <dbReference type="ARBA" id="ARBA00022475"/>
    </source>
</evidence>
<evidence type="ECO:0000313" key="13">
    <source>
        <dbReference type="Proteomes" id="UP000269974"/>
    </source>
</evidence>
<dbReference type="NCBIfam" id="TIGR00739">
    <property type="entry name" value="yajC"/>
    <property type="match status" value="1"/>
</dbReference>
<accession>A0A7Z8Y9R3</accession>
<reference evidence="12 13" key="1">
    <citation type="submission" date="2018-11" db="EMBL/GenBank/DDBJ databases">
        <authorList>
            <consortium name="Pathogen Informatics"/>
        </authorList>
    </citation>
    <scope>NUCLEOTIDE SEQUENCE [LARGE SCALE GENOMIC DNA]</scope>
    <source>
        <strain evidence="12 13">NCTC10327</strain>
    </source>
</reference>
<dbReference type="GO" id="GO:0015031">
    <property type="term" value="P:protein transport"/>
    <property type="evidence" value="ECO:0007669"/>
    <property type="project" value="UniProtKB-KW"/>
</dbReference>
<evidence type="ECO:0000256" key="8">
    <source>
        <dbReference type="ARBA" id="ARBA00023010"/>
    </source>
</evidence>
<comment type="caution">
    <text evidence="12">The sequence shown here is derived from an EMBL/GenBank/DDBJ whole genome shotgun (WGS) entry which is preliminary data.</text>
</comment>
<dbReference type="EMBL" id="UYIO01000001">
    <property type="protein sequence ID" value="VDG76591.1"/>
    <property type="molecule type" value="Genomic_DNA"/>
</dbReference>
<evidence type="ECO:0000256" key="7">
    <source>
        <dbReference type="ARBA" id="ARBA00022989"/>
    </source>
</evidence>
<dbReference type="InterPro" id="IPR003849">
    <property type="entry name" value="Preprotein_translocase_YajC"/>
</dbReference>
<evidence type="ECO:0000256" key="1">
    <source>
        <dbReference type="ARBA" id="ARBA00004162"/>
    </source>
</evidence>
<feature type="region of interest" description="Disordered" evidence="10">
    <location>
        <begin position="112"/>
        <end position="197"/>
    </location>
</feature>
<keyword evidence="5 11" id="KW-0812">Transmembrane</keyword>
<evidence type="ECO:0000256" key="10">
    <source>
        <dbReference type="SAM" id="MobiDB-lite"/>
    </source>
</evidence>
<comment type="similarity">
    <text evidence="2">Belongs to the YajC family.</text>
</comment>
<comment type="subcellular location">
    <subcellularLocation>
        <location evidence="1">Cell membrane</location>
        <topology evidence="1">Single-pass membrane protein</topology>
    </subcellularLocation>
</comment>
<protein>
    <submittedName>
        <fullName evidence="12">Preprotein translocase subunit YajC</fullName>
    </submittedName>
</protein>
<evidence type="ECO:0000256" key="6">
    <source>
        <dbReference type="ARBA" id="ARBA00022927"/>
    </source>
</evidence>
<feature type="compositionally biased region" description="Basic and acidic residues" evidence="10">
    <location>
        <begin position="186"/>
        <end position="197"/>
    </location>
</feature>
<feature type="compositionally biased region" description="Low complexity" evidence="10">
    <location>
        <begin position="123"/>
        <end position="135"/>
    </location>
</feature>
<evidence type="ECO:0000256" key="5">
    <source>
        <dbReference type="ARBA" id="ARBA00022692"/>
    </source>
</evidence>
<gene>
    <name evidence="12" type="ORF">NCTC10327_01230</name>
</gene>
<organism evidence="12 13">
    <name type="scientific">Actinobaculum suis</name>
    <dbReference type="NCBI Taxonomy" id="1657"/>
    <lineage>
        <taxon>Bacteria</taxon>
        <taxon>Bacillati</taxon>
        <taxon>Actinomycetota</taxon>
        <taxon>Actinomycetes</taxon>
        <taxon>Actinomycetales</taxon>
        <taxon>Actinomycetaceae</taxon>
        <taxon>Actinobaculum</taxon>
    </lineage>
</organism>
<evidence type="ECO:0000256" key="3">
    <source>
        <dbReference type="ARBA" id="ARBA00022448"/>
    </source>
</evidence>
<keyword evidence="4" id="KW-1003">Cell membrane</keyword>
<feature type="transmembrane region" description="Helical" evidence="11">
    <location>
        <begin position="6"/>
        <end position="22"/>
    </location>
</feature>
<keyword evidence="9 11" id="KW-0472">Membrane</keyword>
<keyword evidence="7 11" id="KW-1133">Transmembrane helix</keyword>